<comment type="caution">
    <text evidence="3">The sequence shown here is derived from an EMBL/GenBank/DDBJ whole genome shotgun (WGS) entry which is preliminary data.</text>
</comment>
<evidence type="ECO:0000256" key="1">
    <source>
        <dbReference type="ARBA" id="ARBA00008359"/>
    </source>
</evidence>
<sequence length="200" mass="23200">MPLRGSTDLDYTWYGVLVTDCDALLVLEKCLKGELAHIPRRPHDSERTRLIKSGSIFVYESNASGIKRWTDGINWSPSRILTNFLVYHELEKAPPPGEKKRAIKRKRSETEFDDQDPKTAQRTLIEEEWTDDDRRLMGSPQDNYGWKAGGLVKKTYSFDFRGASHHIISYFNPEDVRSGDLKRPIHCKTFQETFIRPELI</sequence>
<dbReference type="InterPro" id="IPR018608">
    <property type="entry name" value="Gti1/Pac2"/>
</dbReference>
<comment type="similarity">
    <text evidence="1">Belongs to the MIT1/WOR1 family.</text>
</comment>
<proteinExistence type="inferred from homology"/>
<organism evidence="3 4">
    <name type="scientific">Rhizodiscina lignyota</name>
    <dbReference type="NCBI Taxonomy" id="1504668"/>
    <lineage>
        <taxon>Eukaryota</taxon>
        <taxon>Fungi</taxon>
        <taxon>Dikarya</taxon>
        <taxon>Ascomycota</taxon>
        <taxon>Pezizomycotina</taxon>
        <taxon>Dothideomycetes</taxon>
        <taxon>Pleosporomycetidae</taxon>
        <taxon>Aulographales</taxon>
        <taxon>Rhizodiscinaceae</taxon>
        <taxon>Rhizodiscina</taxon>
    </lineage>
</organism>
<name>A0A9P4LZF9_9PEZI</name>
<dbReference type="EMBL" id="ML978144">
    <property type="protein sequence ID" value="KAF2092576.1"/>
    <property type="molecule type" value="Genomic_DNA"/>
</dbReference>
<feature type="region of interest" description="Disordered" evidence="2">
    <location>
        <begin position="94"/>
        <end position="119"/>
    </location>
</feature>
<gene>
    <name evidence="3" type="ORF">NA57DRAFT_49973</name>
</gene>
<evidence type="ECO:0000313" key="3">
    <source>
        <dbReference type="EMBL" id="KAF2092576.1"/>
    </source>
</evidence>
<evidence type="ECO:0000313" key="4">
    <source>
        <dbReference type="Proteomes" id="UP000799772"/>
    </source>
</evidence>
<dbReference type="GO" id="GO:0003677">
    <property type="term" value="F:DNA binding"/>
    <property type="evidence" value="ECO:0007669"/>
    <property type="project" value="TreeGrafter"/>
</dbReference>
<feature type="non-terminal residue" evidence="3">
    <location>
        <position position="200"/>
    </location>
</feature>
<keyword evidence="4" id="KW-1185">Reference proteome</keyword>
<dbReference type="PANTHER" id="PTHR28027:SF2">
    <property type="entry name" value="TRANSCRIPTIONAL REGULATOR MIT1"/>
    <property type="match status" value="1"/>
</dbReference>
<reference evidence="3" key="1">
    <citation type="journal article" date="2020" name="Stud. Mycol.">
        <title>101 Dothideomycetes genomes: a test case for predicting lifestyles and emergence of pathogens.</title>
        <authorList>
            <person name="Haridas S."/>
            <person name="Albert R."/>
            <person name="Binder M."/>
            <person name="Bloem J."/>
            <person name="Labutti K."/>
            <person name="Salamov A."/>
            <person name="Andreopoulos B."/>
            <person name="Baker S."/>
            <person name="Barry K."/>
            <person name="Bills G."/>
            <person name="Bluhm B."/>
            <person name="Cannon C."/>
            <person name="Castanera R."/>
            <person name="Culley D."/>
            <person name="Daum C."/>
            <person name="Ezra D."/>
            <person name="Gonzalez J."/>
            <person name="Henrissat B."/>
            <person name="Kuo A."/>
            <person name="Liang C."/>
            <person name="Lipzen A."/>
            <person name="Lutzoni F."/>
            <person name="Magnuson J."/>
            <person name="Mondo S."/>
            <person name="Nolan M."/>
            <person name="Ohm R."/>
            <person name="Pangilinan J."/>
            <person name="Park H.-J."/>
            <person name="Ramirez L."/>
            <person name="Alfaro M."/>
            <person name="Sun H."/>
            <person name="Tritt A."/>
            <person name="Yoshinaga Y."/>
            <person name="Zwiers L.-H."/>
            <person name="Turgeon B."/>
            <person name="Goodwin S."/>
            <person name="Spatafora J."/>
            <person name="Crous P."/>
            <person name="Grigoriev I."/>
        </authorList>
    </citation>
    <scope>NUCLEOTIDE SEQUENCE</scope>
    <source>
        <strain evidence="3">CBS 133067</strain>
    </source>
</reference>
<dbReference type="AlphaFoldDB" id="A0A9P4LZF9"/>
<dbReference type="Proteomes" id="UP000799772">
    <property type="component" value="Unassembled WGS sequence"/>
</dbReference>
<dbReference type="Pfam" id="PF09729">
    <property type="entry name" value="Gti1_Pac2"/>
    <property type="match status" value="1"/>
</dbReference>
<dbReference type="PANTHER" id="PTHR28027">
    <property type="entry name" value="TRANSCRIPTIONAL REGULATOR MIT1"/>
    <property type="match status" value="1"/>
</dbReference>
<protein>
    <recommendedName>
        <fullName evidence="5">Gti1/Pac2 family-domain-containing protein</fullName>
    </recommendedName>
</protein>
<dbReference type="OrthoDB" id="5319641at2759"/>
<accession>A0A9P4LZF9</accession>
<evidence type="ECO:0008006" key="5">
    <source>
        <dbReference type="Google" id="ProtNLM"/>
    </source>
</evidence>
<evidence type="ECO:0000256" key="2">
    <source>
        <dbReference type="SAM" id="MobiDB-lite"/>
    </source>
</evidence>